<evidence type="ECO:0000256" key="1">
    <source>
        <dbReference type="ARBA" id="ARBA00001932"/>
    </source>
</evidence>
<dbReference type="InterPro" id="IPR014729">
    <property type="entry name" value="Rossmann-like_a/b/a_fold"/>
</dbReference>
<evidence type="ECO:0000256" key="7">
    <source>
        <dbReference type="RuleBase" id="RU004182"/>
    </source>
</evidence>
<evidence type="ECO:0000256" key="3">
    <source>
        <dbReference type="ARBA" id="ARBA00005862"/>
    </source>
</evidence>
<keyword evidence="10" id="KW-1185">Reference proteome</keyword>
<dbReference type="PRINTS" id="PR00147">
    <property type="entry name" value="DNAPHOTLYASE"/>
</dbReference>
<dbReference type="InterPro" id="IPR036155">
    <property type="entry name" value="Crypto/Photolyase_N_sf"/>
</dbReference>
<organism evidence="9 10">
    <name type="scientific">Dyella japonica</name>
    <dbReference type="NCBI Taxonomy" id="231455"/>
    <lineage>
        <taxon>Bacteria</taxon>
        <taxon>Pseudomonadati</taxon>
        <taxon>Pseudomonadota</taxon>
        <taxon>Gammaproteobacteria</taxon>
        <taxon>Lysobacterales</taxon>
        <taxon>Rhodanobacteraceae</taxon>
        <taxon>Dyella</taxon>
    </lineage>
</organism>
<dbReference type="GO" id="GO:0003904">
    <property type="term" value="F:deoxyribodipyrimidine photo-lyase activity"/>
    <property type="evidence" value="ECO:0007669"/>
    <property type="project" value="UniProtKB-EC"/>
</dbReference>
<evidence type="ECO:0000313" key="10">
    <source>
        <dbReference type="Proteomes" id="UP001549184"/>
    </source>
</evidence>
<dbReference type="Pfam" id="PF03441">
    <property type="entry name" value="FAD_binding_7"/>
    <property type="match status" value="1"/>
</dbReference>
<gene>
    <name evidence="9" type="ORF">ABIC75_000057</name>
</gene>
<dbReference type="Gene3D" id="3.40.50.620">
    <property type="entry name" value="HUPs"/>
    <property type="match status" value="1"/>
</dbReference>
<protein>
    <submittedName>
        <fullName evidence="9">Deoxyribodipyrimidine photo-lyase</fullName>
        <ecNumber evidence="9">4.1.99.3</ecNumber>
    </submittedName>
</protein>
<dbReference type="PROSITE" id="PS00394">
    <property type="entry name" value="DNA_PHOTOLYASES_1_1"/>
    <property type="match status" value="1"/>
</dbReference>
<evidence type="ECO:0000256" key="5">
    <source>
        <dbReference type="ARBA" id="ARBA00022827"/>
    </source>
</evidence>
<dbReference type="Gene3D" id="1.10.579.10">
    <property type="entry name" value="DNA Cyclobutane Dipyrimidine Photolyase, subunit A, domain 3"/>
    <property type="match status" value="1"/>
</dbReference>
<comment type="cofactor">
    <cofactor evidence="2">
        <name>FAD</name>
        <dbReference type="ChEBI" id="CHEBI:57692"/>
    </cofactor>
</comment>
<keyword evidence="9" id="KW-0456">Lyase</keyword>
<sequence length="472" mass="54520">MSTAIVWFRRDLRLADHPALSAAAKGHEHLIPLYIHAPHEDGRWPAGAASRWWLHHSLSRLDAQLREHGNALHLAQGNSLDVLRELIRRTGATAVYWSRQYEPEAIARDSAIKAALREQGIDVHSFNASLWCEPWQIETRQQGPYRVFTPFWRSLRPQLETPRPLPVPSSLRGIDVAGSMPLDALALLPRIRWDTGMQETWQPGEQGAQEWLDIFMDDAVSDYARARDLPARHGTSRLSPHLHFGEISPRQIHRQLADRVADTDARRRPDIEPYLRELGWREFAHHLLYHFPRTPIDNFNEQFDRFPWARKSSKAIERWQRGLTGIPLVDAGMRELWHTGWMHNRVRMIVASFLCKNLRQHWHHGAAWFWDTLVDADLANNTMGWQWVAGSGADAAPYFRVFNPVTQAQKFDPEGHYLRRWLPELASAPLPLLHEPWKDASLLQRSGYPAPMIDLGETRQAALDAYRIMRNA</sequence>
<evidence type="ECO:0000256" key="2">
    <source>
        <dbReference type="ARBA" id="ARBA00001974"/>
    </source>
</evidence>
<keyword evidence="5 7" id="KW-0274">FAD</keyword>
<proteinExistence type="inferred from homology"/>
<dbReference type="Proteomes" id="UP001549184">
    <property type="component" value="Unassembled WGS sequence"/>
</dbReference>
<reference evidence="9 10" key="1">
    <citation type="submission" date="2024-06" db="EMBL/GenBank/DDBJ databases">
        <title>Sorghum-associated microbial communities from plants grown in Nebraska, USA.</title>
        <authorList>
            <person name="Schachtman D."/>
        </authorList>
    </citation>
    <scope>NUCLEOTIDE SEQUENCE [LARGE SCALE GENOMIC DNA]</scope>
    <source>
        <strain evidence="9 10">1073</strain>
    </source>
</reference>
<dbReference type="EMBL" id="JBEPMU010000001">
    <property type="protein sequence ID" value="MET3650355.1"/>
    <property type="molecule type" value="Genomic_DNA"/>
</dbReference>
<comment type="cofactor">
    <cofactor evidence="1">
        <name>(6R)-5,10-methylene-5,6,7,8-tetrahydrofolate</name>
        <dbReference type="ChEBI" id="CHEBI:15636"/>
    </cofactor>
</comment>
<evidence type="ECO:0000256" key="4">
    <source>
        <dbReference type="ARBA" id="ARBA00022630"/>
    </source>
</evidence>
<dbReference type="Gene3D" id="1.25.40.80">
    <property type="match status" value="1"/>
</dbReference>
<dbReference type="Pfam" id="PF00875">
    <property type="entry name" value="DNA_photolyase"/>
    <property type="match status" value="1"/>
</dbReference>
<dbReference type="InterPro" id="IPR002081">
    <property type="entry name" value="Cryptochrome/DNA_photolyase_1"/>
</dbReference>
<dbReference type="EC" id="4.1.99.3" evidence="9"/>
<dbReference type="PANTHER" id="PTHR11455">
    <property type="entry name" value="CRYPTOCHROME"/>
    <property type="match status" value="1"/>
</dbReference>
<comment type="caution">
    <text evidence="9">The sequence shown here is derived from an EMBL/GenBank/DDBJ whole genome shotgun (WGS) entry which is preliminary data.</text>
</comment>
<dbReference type="PROSITE" id="PS51645">
    <property type="entry name" value="PHR_CRY_ALPHA_BETA"/>
    <property type="match status" value="1"/>
</dbReference>
<dbReference type="InterPro" id="IPR018394">
    <property type="entry name" value="DNA_photolyase_1_CS_C"/>
</dbReference>
<dbReference type="InterPro" id="IPR006050">
    <property type="entry name" value="DNA_photolyase_N"/>
</dbReference>
<dbReference type="PANTHER" id="PTHR11455:SF9">
    <property type="entry name" value="CRYPTOCHROME CIRCADIAN CLOCK 5 ISOFORM X1"/>
    <property type="match status" value="1"/>
</dbReference>
<accession>A0ABV2JNE1</accession>
<dbReference type="InterPro" id="IPR036134">
    <property type="entry name" value="Crypto/Photolyase_FAD-like_sf"/>
</dbReference>
<keyword evidence="6 7" id="KW-0157">Chromophore</keyword>
<keyword evidence="4 7" id="KW-0285">Flavoprotein</keyword>
<evidence type="ECO:0000259" key="8">
    <source>
        <dbReference type="PROSITE" id="PS51645"/>
    </source>
</evidence>
<feature type="domain" description="Photolyase/cryptochrome alpha/beta" evidence="8">
    <location>
        <begin position="2"/>
        <end position="131"/>
    </location>
</feature>
<dbReference type="RefSeq" id="WP_354011865.1">
    <property type="nucleotide sequence ID" value="NZ_JBEPMU010000001.1"/>
</dbReference>
<evidence type="ECO:0000256" key="6">
    <source>
        <dbReference type="ARBA" id="ARBA00022991"/>
    </source>
</evidence>
<comment type="similarity">
    <text evidence="7">Belongs to the DNA photolyase family.</text>
</comment>
<evidence type="ECO:0000313" key="9">
    <source>
        <dbReference type="EMBL" id="MET3650355.1"/>
    </source>
</evidence>
<name>A0ABV2JNE1_9GAMM</name>
<comment type="similarity">
    <text evidence="3">Belongs to the DNA photolyase class-1 family.</text>
</comment>
<dbReference type="InterPro" id="IPR005101">
    <property type="entry name" value="Cryptochr/Photolyase_FAD-bd"/>
</dbReference>
<dbReference type="SUPFAM" id="SSF52425">
    <property type="entry name" value="Cryptochrome/photolyase, N-terminal domain"/>
    <property type="match status" value="1"/>
</dbReference>
<dbReference type="SUPFAM" id="SSF48173">
    <property type="entry name" value="Cryptochrome/photolyase FAD-binding domain"/>
    <property type="match status" value="1"/>
</dbReference>